<evidence type="ECO:0000313" key="2">
    <source>
        <dbReference type="EMBL" id="VIO68628.1"/>
    </source>
</evidence>
<dbReference type="EMBL" id="CAADFC020000008">
    <property type="protein sequence ID" value="VIO68628.1"/>
    <property type="molecule type" value="Genomic_DNA"/>
</dbReference>
<gene>
    <name evidence="2" type="ORF">CI1B_22510</name>
</gene>
<evidence type="ECO:0000256" key="1">
    <source>
        <dbReference type="SAM" id="MobiDB-lite"/>
    </source>
</evidence>
<feature type="region of interest" description="Disordered" evidence="1">
    <location>
        <begin position="155"/>
        <end position="207"/>
    </location>
</feature>
<evidence type="ECO:0000313" key="3">
    <source>
        <dbReference type="Proteomes" id="UP000328092"/>
    </source>
</evidence>
<name>A0A508T6G4_9BRAD</name>
<accession>A0A508T6G4</accession>
<feature type="compositionally biased region" description="Low complexity" evidence="1">
    <location>
        <begin position="170"/>
        <end position="184"/>
    </location>
</feature>
<dbReference type="Proteomes" id="UP000328092">
    <property type="component" value="Unassembled WGS sequence"/>
</dbReference>
<sequence>MRFEGRPFTLRLLPAELCGIISWLTLAQCHPKWLVTRLKRRSSPRWGAMGKPPVHATPGERMRIIVRIGRVSTCAQIHIHPRADSNMRQDPASQRRWRPSTHRMKVRWQDRPDRHGRCGALGRKQGAAIAQQANRRTQAWRESIRVIAAARPPRWRLSNRARKKPVSGLSRNSARPARSPRATPLVARSGRAGQAGPPRSRPSADQK</sequence>
<dbReference type="AlphaFoldDB" id="A0A508T6G4"/>
<feature type="compositionally biased region" description="Basic and acidic residues" evidence="1">
    <location>
        <begin position="107"/>
        <end position="116"/>
    </location>
</feature>
<keyword evidence="3" id="KW-1185">Reference proteome</keyword>
<reference evidence="2" key="1">
    <citation type="submission" date="2019-02" db="EMBL/GenBank/DDBJ databases">
        <authorList>
            <person name="Pothier F.J."/>
        </authorList>
    </citation>
    <scope>NUCLEOTIDE SEQUENCE</scope>
    <source>
        <strain evidence="2">CI-1B</strain>
    </source>
</reference>
<protein>
    <submittedName>
        <fullName evidence="2">Uncharacterized protein</fullName>
    </submittedName>
</protein>
<feature type="compositionally biased region" description="Basic residues" evidence="1">
    <location>
        <begin position="95"/>
        <end position="106"/>
    </location>
</feature>
<feature type="region of interest" description="Disordered" evidence="1">
    <location>
        <begin position="84"/>
        <end position="118"/>
    </location>
</feature>
<comment type="caution">
    <text evidence="2">The sequence shown here is derived from an EMBL/GenBank/DDBJ whole genome shotgun (WGS) entry which is preliminary data.</text>
</comment>
<organism evidence="2 3">
    <name type="scientific">Bradyrhizobium ivorense</name>
    <dbReference type="NCBI Taxonomy" id="2511166"/>
    <lineage>
        <taxon>Bacteria</taxon>
        <taxon>Pseudomonadati</taxon>
        <taxon>Pseudomonadota</taxon>
        <taxon>Alphaproteobacteria</taxon>
        <taxon>Hyphomicrobiales</taxon>
        <taxon>Nitrobacteraceae</taxon>
        <taxon>Bradyrhizobium</taxon>
    </lineage>
</organism>
<feature type="compositionally biased region" description="Basic residues" evidence="1">
    <location>
        <begin position="155"/>
        <end position="165"/>
    </location>
</feature>
<proteinExistence type="predicted"/>